<accession>A0A2S2QEV1</accession>
<evidence type="ECO:0000313" key="1">
    <source>
        <dbReference type="EMBL" id="MBY76269.1"/>
    </source>
</evidence>
<sequence>MNKKTNVKNDCRSYRDAGGAVRASFERVRICFFLLSLTPFSISLVRCASVSGHEKSPCRPWARRAAADNNVKCVQRKCTRTNALRTFFVADERLCGRDGNERLRDGDREKLSGRGALTLRNFFLAAGRDYAVRRSRLSRVDQLLSRSSCVRVDPVTKWK</sequence>
<proteinExistence type="predicted"/>
<dbReference type="AlphaFoldDB" id="A0A2S2QEV1"/>
<organism evidence="1">
    <name type="scientific">Sipha flava</name>
    <name type="common">yellow sugarcane aphid</name>
    <dbReference type="NCBI Taxonomy" id="143950"/>
    <lineage>
        <taxon>Eukaryota</taxon>
        <taxon>Metazoa</taxon>
        <taxon>Ecdysozoa</taxon>
        <taxon>Arthropoda</taxon>
        <taxon>Hexapoda</taxon>
        <taxon>Insecta</taxon>
        <taxon>Pterygota</taxon>
        <taxon>Neoptera</taxon>
        <taxon>Paraneoptera</taxon>
        <taxon>Hemiptera</taxon>
        <taxon>Sternorrhyncha</taxon>
        <taxon>Aphidomorpha</taxon>
        <taxon>Aphidoidea</taxon>
        <taxon>Aphididae</taxon>
        <taxon>Sipha</taxon>
    </lineage>
</organism>
<protein>
    <submittedName>
        <fullName evidence="1">Uncharacterized protein</fullName>
    </submittedName>
</protein>
<gene>
    <name evidence="1" type="ORF">g.171600</name>
</gene>
<dbReference type="EMBL" id="GGMS01007066">
    <property type="protein sequence ID" value="MBY76269.1"/>
    <property type="molecule type" value="Transcribed_RNA"/>
</dbReference>
<name>A0A2S2QEV1_9HEMI</name>
<reference evidence="1" key="1">
    <citation type="submission" date="2018-04" db="EMBL/GenBank/DDBJ databases">
        <title>Transcriptome assembly of Sipha flava.</title>
        <authorList>
            <person name="Scully E.D."/>
            <person name="Geib S.M."/>
            <person name="Palmer N.A."/>
            <person name="Koch K."/>
            <person name="Bradshaw J."/>
            <person name="Heng-Moss T."/>
            <person name="Sarath G."/>
        </authorList>
    </citation>
    <scope>NUCLEOTIDE SEQUENCE</scope>
</reference>